<dbReference type="AlphaFoldDB" id="A0A444MIX4"/>
<keyword evidence="2" id="KW-1185">Reference proteome</keyword>
<name>A0A444MIX4_9SPHI</name>
<sequence length="375" mass="41196">MPDNINIVFICSSLEPGHDGVGDYTRRLSATLIRAGHSCAILSLNDRYAENTLESIQQADGVDVPVLRLSAGIELKQRVAIAKEWVDKIDPQWLSLQFVPFGYHPKGLKLGLSNLLLTLSKGRNWHIMFHELWVGMANEESKKLHLWGNAQRILIKSLIKNLKPAIIHTQTRLYQTLLAKMSFKAGYLPLYGNIPVLGSTNRKRQAAEISFVVFGAIHDKAPINEFAREAGQYAEKFKRPVSLIIIGRGNTEQQRWADAWAAAGLTVERLGELSAQRISEVLSSATIGLSATALAVIEKSGSYAAMREHGLPVISVSKAWTPTGVAKPAVPEGVTEYTIGNLEQCIANSKFIPYGNSVDEVSVEFAQALTNLKAE</sequence>
<organism evidence="1 2">
    <name type="scientific">Mucilaginibacter gilvus</name>
    <dbReference type="NCBI Taxonomy" id="2305909"/>
    <lineage>
        <taxon>Bacteria</taxon>
        <taxon>Pseudomonadati</taxon>
        <taxon>Bacteroidota</taxon>
        <taxon>Sphingobacteriia</taxon>
        <taxon>Sphingobacteriales</taxon>
        <taxon>Sphingobacteriaceae</taxon>
        <taxon>Mucilaginibacter</taxon>
    </lineage>
</organism>
<dbReference type="EMBL" id="SBIW01000012">
    <property type="protein sequence ID" value="RWY48085.1"/>
    <property type="molecule type" value="Genomic_DNA"/>
</dbReference>
<evidence type="ECO:0000313" key="2">
    <source>
        <dbReference type="Proteomes" id="UP000286701"/>
    </source>
</evidence>
<dbReference type="RefSeq" id="WP_128535978.1">
    <property type="nucleotide sequence ID" value="NZ_SBIW01000012.1"/>
</dbReference>
<comment type="caution">
    <text evidence="1">The sequence shown here is derived from an EMBL/GenBank/DDBJ whole genome shotgun (WGS) entry which is preliminary data.</text>
</comment>
<dbReference type="Proteomes" id="UP000286701">
    <property type="component" value="Unassembled WGS sequence"/>
</dbReference>
<evidence type="ECO:0008006" key="3">
    <source>
        <dbReference type="Google" id="ProtNLM"/>
    </source>
</evidence>
<gene>
    <name evidence="1" type="ORF">EPL05_21125</name>
</gene>
<proteinExistence type="predicted"/>
<dbReference type="SUPFAM" id="SSF53756">
    <property type="entry name" value="UDP-Glycosyltransferase/glycogen phosphorylase"/>
    <property type="match status" value="1"/>
</dbReference>
<accession>A0A444MIX4</accession>
<protein>
    <recommendedName>
        <fullName evidence="3">Glycosyltransferase</fullName>
    </recommendedName>
</protein>
<reference evidence="1 2" key="1">
    <citation type="submission" date="2019-01" db="EMBL/GenBank/DDBJ databases">
        <title>Mucilaginibacter antarcticum sp. nov., isolated from antarctic soil.</title>
        <authorList>
            <person name="Yan Y.-Q."/>
            <person name="Du Z.-J."/>
        </authorList>
    </citation>
    <scope>NUCLEOTIDE SEQUENCE [LARGE SCALE GENOMIC DNA]</scope>
    <source>
        <strain evidence="1 2">F01003</strain>
    </source>
</reference>
<evidence type="ECO:0000313" key="1">
    <source>
        <dbReference type="EMBL" id="RWY48085.1"/>
    </source>
</evidence>
<dbReference type="OrthoDB" id="1100436at2"/>